<evidence type="ECO:0008006" key="3">
    <source>
        <dbReference type="Google" id="ProtNLM"/>
    </source>
</evidence>
<dbReference type="Proteomes" id="UP001501638">
    <property type="component" value="Unassembled WGS sequence"/>
</dbReference>
<proteinExistence type="predicted"/>
<accession>A0ABP5XL07</accession>
<dbReference type="Pfam" id="PF05133">
    <property type="entry name" value="SPP1_portal"/>
    <property type="match status" value="1"/>
</dbReference>
<comment type="caution">
    <text evidence="1">The sequence shown here is derived from an EMBL/GenBank/DDBJ whole genome shotgun (WGS) entry which is preliminary data.</text>
</comment>
<organism evidence="1 2">
    <name type="scientific">Streptomyces macrosporus</name>
    <dbReference type="NCBI Taxonomy" id="44032"/>
    <lineage>
        <taxon>Bacteria</taxon>
        <taxon>Bacillati</taxon>
        <taxon>Actinomycetota</taxon>
        <taxon>Actinomycetes</taxon>
        <taxon>Kitasatosporales</taxon>
        <taxon>Streptomycetaceae</taxon>
        <taxon>Streptomyces</taxon>
    </lineage>
</organism>
<dbReference type="InterPro" id="IPR021145">
    <property type="entry name" value="Portal_protein_SPP1_Gp6-like"/>
</dbReference>
<reference evidence="2" key="1">
    <citation type="journal article" date="2019" name="Int. J. Syst. Evol. Microbiol.">
        <title>The Global Catalogue of Microorganisms (GCM) 10K type strain sequencing project: providing services to taxonomists for standard genome sequencing and annotation.</title>
        <authorList>
            <consortium name="The Broad Institute Genomics Platform"/>
            <consortium name="The Broad Institute Genome Sequencing Center for Infectious Disease"/>
            <person name="Wu L."/>
            <person name="Ma J."/>
        </authorList>
    </citation>
    <scope>NUCLEOTIDE SEQUENCE [LARGE SCALE GENOMIC DNA]</scope>
    <source>
        <strain evidence="2">JCM 6305</strain>
    </source>
</reference>
<dbReference type="RefSeq" id="WP_344326669.1">
    <property type="nucleotide sequence ID" value="NZ_BAAASZ010000031.1"/>
</dbReference>
<sequence length="501" mass="54903">MSLPAGGPWPPPLTETVLARMSVWDAWYTGDPDRLASIYGSTMVPAARPSQYRGGIVGTVARWFWGRPTPAGEQRSKLHVPLASDICQTSADLLFSEPPVATVEDERTQQRLDELLDEGVHATLLEAAEVCAALGGVYLRPAWDTELADRPWLSVVHADAAVPEFRWGQLAAVTFWEELRAEGGIVLRHLERHEPGMILHGLYEGTREDLGRMVPLTEHEATAPLATEVDENGAIYTGLDGLAAVYVPNMRPNRRWRSIRGAAQLGRSDLDGIEPLLDALDEVYSSWMREIQLGKARIVVPRSYLDSNGPGQGASFDPDRAVYEDVNALPRPGDPAAITPVQFAIRVAEHRDTAADLVEQILRTAGYSTQTFGRTGDAAATATEVVARERRSYLTRDKKVIYWSPLADAYRALLAVDAAVFRSGVQVVRPALEWPDAVSEDPSSLANTANVLRQAEAASTETLVRMVHPDWEDAQVQAEVERIQGETGRAVPDPMQDGLLP</sequence>
<evidence type="ECO:0000313" key="2">
    <source>
        <dbReference type="Proteomes" id="UP001501638"/>
    </source>
</evidence>
<gene>
    <name evidence="1" type="ORF">GCM10010405_46320</name>
</gene>
<evidence type="ECO:0000313" key="1">
    <source>
        <dbReference type="EMBL" id="GAA2457002.1"/>
    </source>
</evidence>
<keyword evidence="2" id="KW-1185">Reference proteome</keyword>
<dbReference type="EMBL" id="BAAASZ010000031">
    <property type="protein sequence ID" value="GAA2457002.1"/>
    <property type="molecule type" value="Genomic_DNA"/>
</dbReference>
<name>A0ABP5XL07_9ACTN</name>
<protein>
    <recommendedName>
        <fullName evidence="3">Phage portal protein</fullName>
    </recommendedName>
</protein>